<evidence type="ECO:0000256" key="3">
    <source>
        <dbReference type="ARBA" id="ARBA00022741"/>
    </source>
</evidence>
<dbReference type="GO" id="GO:0005524">
    <property type="term" value="F:ATP binding"/>
    <property type="evidence" value="ECO:0007669"/>
    <property type="project" value="UniProtKB-KW"/>
</dbReference>
<keyword evidence="1" id="KW-0723">Serine/threonine-protein kinase</keyword>
<accession>A0AAD5Q9E5</accession>
<dbReference type="AlphaFoldDB" id="A0AAD5Q9E5"/>
<dbReference type="PANTHER" id="PTHR24345">
    <property type="entry name" value="SERINE/THREONINE-PROTEIN KINASE PLK"/>
    <property type="match status" value="1"/>
</dbReference>
<organism evidence="8 9">
    <name type="scientific">Pythium insidiosum</name>
    <name type="common">Pythiosis disease agent</name>
    <dbReference type="NCBI Taxonomy" id="114742"/>
    <lineage>
        <taxon>Eukaryota</taxon>
        <taxon>Sar</taxon>
        <taxon>Stramenopiles</taxon>
        <taxon>Oomycota</taxon>
        <taxon>Peronosporomycetes</taxon>
        <taxon>Pythiales</taxon>
        <taxon>Pythiaceae</taxon>
        <taxon>Pythium</taxon>
    </lineage>
</organism>
<dbReference type="EMBL" id="JAKCXM010000024">
    <property type="protein sequence ID" value="KAJ0407168.1"/>
    <property type="molecule type" value="Genomic_DNA"/>
</dbReference>
<feature type="region of interest" description="Disordered" evidence="6">
    <location>
        <begin position="1"/>
        <end position="40"/>
    </location>
</feature>
<keyword evidence="9" id="KW-1185">Reference proteome</keyword>
<sequence>MSSAKTAPQRRRNSFLATLRPMHRANTPPHGSLSSSPPAARSAVRILMTNGPVALSPLPHQSQPGRIIVPDSKRQPPRAPLPAASLPILRHRYIARNVKVMVGSRWRLHPFETKSIQLESGHQPRLIIFSKSEASPDHDVTLPLDTETVLQAPIGLKFLSRQDSAFRVRIRFHTAADAVIWSKVVNDVLAHAKRLATTEEVACLSREHASSSHVVLTRDRDTGEELVTKVLANVRVDDGTCDEVLVLKKLYPIAASGTSKPLQFLAEYRVVETREDVRIVMPRFRGKTLLAYLQERPRPQVLSELEARLVFWRLAETLHALHSHGVIHCDIKLENVLLTDVFRVRLIDFGGAFDTASVQQETTRARRRTMVGTPGYIAPERVLRVDDPPTSAVDVFSLGILLYQTLVGQHPFSKTGRQRRLTIDASLTLDWSHMEQRLTSRDVSSEAQDLIRRLVELNPERRLLLDQLFVHPWFTSTALDDESSGK</sequence>
<keyword evidence="5" id="KW-0067">ATP-binding</keyword>
<name>A0AAD5Q9E5_PYTIN</name>
<dbReference type="PROSITE" id="PS00108">
    <property type="entry name" value="PROTEIN_KINASE_ST"/>
    <property type="match status" value="1"/>
</dbReference>
<reference evidence="8" key="1">
    <citation type="submission" date="2021-12" db="EMBL/GenBank/DDBJ databases">
        <title>Prjna785345.</title>
        <authorList>
            <person name="Rujirawat T."/>
            <person name="Krajaejun T."/>
        </authorList>
    </citation>
    <scope>NUCLEOTIDE SEQUENCE</scope>
    <source>
        <strain evidence="8">Pi057C3</strain>
    </source>
</reference>
<dbReference type="SUPFAM" id="SSF56112">
    <property type="entry name" value="Protein kinase-like (PK-like)"/>
    <property type="match status" value="1"/>
</dbReference>
<comment type="caution">
    <text evidence="8">The sequence shown here is derived from an EMBL/GenBank/DDBJ whole genome shotgun (WGS) entry which is preliminary data.</text>
</comment>
<evidence type="ECO:0000256" key="1">
    <source>
        <dbReference type="ARBA" id="ARBA00022527"/>
    </source>
</evidence>
<proteinExistence type="predicted"/>
<keyword evidence="2" id="KW-0808">Transferase</keyword>
<dbReference type="Gene3D" id="1.10.510.10">
    <property type="entry name" value="Transferase(Phosphotransferase) domain 1"/>
    <property type="match status" value="1"/>
</dbReference>
<keyword evidence="3" id="KW-0547">Nucleotide-binding</keyword>
<dbReference type="PROSITE" id="PS50011">
    <property type="entry name" value="PROTEIN_KINASE_DOM"/>
    <property type="match status" value="1"/>
</dbReference>
<keyword evidence="4" id="KW-0418">Kinase</keyword>
<evidence type="ECO:0000256" key="6">
    <source>
        <dbReference type="SAM" id="MobiDB-lite"/>
    </source>
</evidence>
<evidence type="ECO:0000256" key="5">
    <source>
        <dbReference type="ARBA" id="ARBA00022840"/>
    </source>
</evidence>
<dbReference type="PANTHER" id="PTHR24345:SF0">
    <property type="entry name" value="CELL CYCLE SERINE_THREONINE-PROTEIN KINASE CDC5_MSD2"/>
    <property type="match status" value="1"/>
</dbReference>
<dbReference type="InterPro" id="IPR008271">
    <property type="entry name" value="Ser/Thr_kinase_AS"/>
</dbReference>
<dbReference type="Proteomes" id="UP001209570">
    <property type="component" value="Unassembled WGS sequence"/>
</dbReference>
<dbReference type="GO" id="GO:0005634">
    <property type="term" value="C:nucleus"/>
    <property type="evidence" value="ECO:0007669"/>
    <property type="project" value="TreeGrafter"/>
</dbReference>
<evidence type="ECO:0000313" key="9">
    <source>
        <dbReference type="Proteomes" id="UP001209570"/>
    </source>
</evidence>
<protein>
    <recommendedName>
        <fullName evidence="7">Protein kinase domain-containing protein</fullName>
    </recommendedName>
</protein>
<dbReference type="InterPro" id="IPR000719">
    <property type="entry name" value="Prot_kinase_dom"/>
</dbReference>
<dbReference type="GO" id="GO:0004674">
    <property type="term" value="F:protein serine/threonine kinase activity"/>
    <property type="evidence" value="ECO:0007669"/>
    <property type="project" value="UniProtKB-KW"/>
</dbReference>
<dbReference type="SMART" id="SM00220">
    <property type="entry name" value="S_TKc"/>
    <property type="match status" value="1"/>
</dbReference>
<gene>
    <name evidence="8" type="ORF">P43SY_001126</name>
</gene>
<dbReference type="InterPro" id="IPR011009">
    <property type="entry name" value="Kinase-like_dom_sf"/>
</dbReference>
<evidence type="ECO:0000259" key="7">
    <source>
        <dbReference type="PROSITE" id="PS50011"/>
    </source>
</evidence>
<dbReference type="Pfam" id="PF00069">
    <property type="entry name" value="Pkinase"/>
    <property type="match status" value="1"/>
</dbReference>
<evidence type="ECO:0000313" key="8">
    <source>
        <dbReference type="EMBL" id="KAJ0407168.1"/>
    </source>
</evidence>
<feature type="domain" description="Protein kinase" evidence="7">
    <location>
        <begin position="198"/>
        <end position="474"/>
    </location>
</feature>
<evidence type="ECO:0000256" key="2">
    <source>
        <dbReference type="ARBA" id="ARBA00022679"/>
    </source>
</evidence>
<evidence type="ECO:0000256" key="4">
    <source>
        <dbReference type="ARBA" id="ARBA00022777"/>
    </source>
</evidence>